<dbReference type="PROSITE" id="PS00583">
    <property type="entry name" value="PFKB_KINASES_1"/>
    <property type="match status" value="1"/>
</dbReference>
<evidence type="ECO:0000313" key="20">
    <source>
        <dbReference type="Proteomes" id="UP000464262"/>
    </source>
</evidence>
<evidence type="ECO:0000256" key="7">
    <source>
        <dbReference type="ARBA" id="ARBA00022741"/>
    </source>
</evidence>
<evidence type="ECO:0000256" key="4">
    <source>
        <dbReference type="ARBA" id="ARBA00011738"/>
    </source>
</evidence>
<organism evidence="19 20">
    <name type="scientific">Vibrio astriarenae</name>
    <dbReference type="NCBI Taxonomy" id="1481923"/>
    <lineage>
        <taxon>Bacteria</taxon>
        <taxon>Pseudomonadati</taxon>
        <taxon>Pseudomonadota</taxon>
        <taxon>Gammaproteobacteria</taxon>
        <taxon>Vibrionales</taxon>
        <taxon>Vibrionaceae</taxon>
        <taxon>Vibrio</taxon>
    </lineage>
</organism>
<dbReference type="GO" id="GO:0033785">
    <property type="term" value="F:heptose 7-phosphate kinase activity"/>
    <property type="evidence" value="ECO:0007669"/>
    <property type="project" value="UniProtKB-UniRule"/>
</dbReference>
<dbReference type="InterPro" id="IPR011611">
    <property type="entry name" value="PfkB_dom"/>
</dbReference>
<protein>
    <recommendedName>
        <fullName evidence="16">Bifunctional protein HldE</fullName>
    </recommendedName>
    <domain>
        <recommendedName>
            <fullName evidence="16">D-beta-D-heptose 7-phosphate kinase</fullName>
            <ecNumber evidence="16">2.7.1.167</ecNumber>
        </recommendedName>
        <alternativeName>
            <fullName evidence="16">D-beta-D-heptose 7-phosphotransferase</fullName>
        </alternativeName>
        <alternativeName>
            <fullName evidence="16">D-glycero-beta-D-manno-heptose-7-phosphate kinase</fullName>
        </alternativeName>
    </domain>
    <domain>
        <recommendedName>
            <fullName evidence="16">D-beta-D-heptose 1-phosphate adenylyltransferase</fullName>
            <ecNumber evidence="16">2.7.7.70</ecNumber>
        </recommendedName>
        <alternativeName>
            <fullName evidence="16">D-glycero-beta-D-manno-heptose 1-phosphate adenylyltransferase</fullName>
        </alternativeName>
    </domain>
</protein>
<dbReference type="SUPFAM" id="SSF53613">
    <property type="entry name" value="Ribokinase-like"/>
    <property type="match status" value="1"/>
</dbReference>
<dbReference type="NCBIfam" id="TIGR02198">
    <property type="entry name" value="rfaE_dom_I"/>
    <property type="match status" value="1"/>
</dbReference>
<reference evidence="19 20" key="1">
    <citation type="submission" date="2020-01" db="EMBL/GenBank/DDBJ databases">
        <title>Whole genome and functional gene identification of agarase of Vibrio HN897.</title>
        <authorList>
            <person name="Liu Y."/>
            <person name="Zhao Z."/>
        </authorList>
    </citation>
    <scope>NUCLEOTIDE SEQUENCE [LARGE SCALE GENOMIC DNA]</scope>
    <source>
        <strain evidence="19 20">HN897</strain>
    </source>
</reference>
<dbReference type="PANTHER" id="PTHR46969">
    <property type="entry name" value="BIFUNCTIONAL PROTEIN HLDE"/>
    <property type="match status" value="1"/>
</dbReference>
<evidence type="ECO:0000256" key="13">
    <source>
        <dbReference type="ARBA" id="ARBA00052873"/>
    </source>
</evidence>
<comment type="similarity">
    <text evidence="15 16">In the C-terminal section; belongs to the cytidylyltransferase family.</text>
</comment>
<dbReference type="InterPro" id="IPR004821">
    <property type="entry name" value="Cyt_trans-like"/>
</dbReference>
<keyword evidence="8 16" id="KW-0418">Kinase</keyword>
<evidence type="ECO:0000259" key="18">
    <source>
        <dbReference type="Pfam" id="PF01467"/>
    </source>
</evidence>
<comment type="function">
    <text evidence="1 16">Catalyzes the phosphorylation of D-glycero-D-manno-heptose 7-phosphate at the C-1 position to selectively form D-glycero-beta-D-manno-heptose-1,7-bisphosphate.</text>
</comment>
<dbReference type="NCBIfam" id="TIGR00125">
    <property type="entry name" value="cyt_tran_rel"/>
    <property type="match status" value="1"/>
</dbReference>
<evidence type="ECO:0000256" key="5">
    <source>
        <dbReference type="ARBA" id="ARBA00022679"/>
    </source>
</evidence>
<keyword evidence="7 16" id="KW-0547">Nucleotide-binding</keyword>
<evidence type="ECO:0000313" key="19">
    <source>
        <dbReference type="EMBL" id="QIA62493.1"/>
    </source>
</evidence>
<dbReference type="InterPro" id="IPR014729">
    <property type="entry name" value="Rossmann-like_a/b/a_fold"/>
</dbReference>
<evidence type="ECO:0000256" key="1">
    <source>
        <dbReference type="ARBA" id="ARBA00002319"/>
    </source>
</evidence>
<evidence type="ECO:0000256" key="10">
    <source>
        <dbReference type="ARBA" id="ARBA00023268"/>
    </source>
</evidence>
<dbReference type="GO" id="GO:0005829">
    <property type="term" value="C:cytosol"/>
    <property type="evidence" value="ECO:0007669"/>
    <property type="project" value="TreeGrafter"/>
</dbReference>
<keyword evidence="6 16" id="KW-0548">Nucleotidyltransferase</keyword>
<evidence type="ECO:0000256" key="11">
    <source>
        <dbReference type="ARBA" id="ARBA00023277"/>
    </source>
</evidence>
<dbReference type="RefSeq" id="WP_164647388.1">
    <property type="nucleotide sequence ID" value="NZ_CP047475.1"/>
</dbReference>
<dbReference type="PANTHER" id="PTHR46969:SF1">
    <property type="entry name" value="BIFUNCTIONAL PROTEIN HLDE"/>
    <property type="match status" value="1"/>
</dbReference>
<comment type="pathway">
    <text evidence="16">Nucleotide-sugar biosynthesis; ADP-L-glycero-beta-D-manno-heptose biosynthesis; ADP-L-glycero-beta-D-manno-heptose from D-glycero-beta-D-manno-heptose 7-phosphate: step 3/4.</text>
</comment>
<dbReference type="GO" id="GO:0016773">
    <property type="term" value="F:phosphotransferase activity, alcohol group as acceptor"/>
    <property type="evidence" value="ECO:0007669"/>
    <property type="project" value="InterPro"/>
</dbReference>
<proteinExistence type="inferred from homology"/>
<dbReference type="EC" id="2.7.1.167" evidence="16"/>
<name>A0A7Z2YCP4_9VIBR</name>
<dbReference type="Pfam" id="PF01467">
    <property type="entry name" value="CTP_transf_like"/>
    <property type="match status" value="1"/>
</dbReference>
<dbReference type="InterPro" id="IPR029056">
    <property type="entry name" value="Ribokinase-like"/>
</dbReference>
<dbReference type="InterPro" id="IPR011914">
    <property type="entry name" value="RfaE_dom_II"/>
</dbReference>
<comment type="similarity">
    <text evidence="14 16">In the N-terminal section; belongs to the carbohydrate kinase PfkB family.</text>
</comment>
<dbReference type="GO" id="GO:0097171">
    <property type="term" value="P:ADP-L-glycero-beta-D-manno-heptose biosynthetic process"/>
    <property type="evidence" value="ECO:0007669"/>
    <property type="project" value="UniProtKB-UniPathway"/>
</dbReference>
<dbReference type="KEGG" id="vas:GT360_02690"/>
<keyword evidence="11 16" id="KW-0119">Carbohydrate metabolism</keyword>
<dbReference type="GO" id="GO:0033786">
    <property type="term" value="F:heptose-1-phosphate adenylyltransferase activity"/>
    <property type="evidence" value="ECO:0007669"/>
    <property type="project" value="UniProtKB-UniRule"/>
</dbReference>
<dbReference type="SUPFAM" id="SSF52374">
    <property type="entry name" value="Nucleotidylyl transferase"/>
    <property type="match status" value="1"/>
</dbReference>
<comment type="catalytic activity">
    <reaction evidence="13 16">
        <text>D-glycero-beta-D-manno-heptose 7-phosphate + ATP = D-glycero-beta-D-manno-heptose 1,7-bisphosphate + ADP + H(+)</text>
        <dbReference type="Rhea" id="RHEA:27473"/>
        <dbReference type="ChEBI" id="CHEBI:15378"/>
        <dbReference type="ChEBI" id="CHEBI:30616"/>
        <dbReference type="ChEBI" id="CHEBI:60204"/>
        <dbReference type="ChEBI" id="CHEBI:60208"/>
        <dbReference type="ChEBI" id="CHEBI:456216"/>
        <dbReference type="EC" id="2.7.1.167"/>
    </reaction>
</comment>
<dbReference type="EC" id="2.7.7.70" evidence="16"/>
<evidence type="ECO:0000256" key="2">
    <source>
        <dbReference type="ARBA" id="ARBA00003753"/>
    </source>
</evidence>
<dbReference type="NCBIfam" id="TIGR02199">
    <property type="entry name" value="rfaE_dom_II"/>
    <property type="match status" value="1"/>
</dbReference>
<dbReference type="NCBIfam" id="NF008454">
    <property type="entry name" value="PRK11316.1"/>
    <property type="match status" value="1"/>
</dbReference>
<keyword evidence="20" id="KW-1185">Reference proteome</keyword>
<dbReference type="EMBL" id="CP047475">
    <property type="protein sequence ID" value="QIA62493.1"/>
    <property type="molecule type" value="Genomic_DNA"/>
</dbReference>
<dbReference type="Pfam" id="PF00294">
    <property type="entry name" value="PfkB"/>
    <property type="match status" value="1"/>
</dbReference>
<comment type="function">
    <text evidence="2 16">Catalyzes the ADP transfer from ATP to D-glycero-beta-D-manno-heptose 1-phosphate, yielding ADP-D-glycero-beta-D-manno-heptose.</text>
</comment>
<feature type="active site" evidence="16">
    <location>
        <position position="264"/>
    </location>
</feature>
<accession>A0A7Z2YCP4</accession>
<evidence type="ECO:0000256" key="9">
    <source>
        <dbReference type="ARBA" id="ARBA00022840"/>
    </source>
</evidence>
<keyword evidence="9 16" id="KW-0067">ATP-binding</keyword>
<dbReference type="InterPro" id="IPR023030">
    <property type="entry name" value="Bifunc_HldE"/>
</dbReference>
<dbReference type="InterPro" id="IPR011913">
    <property type="entry name" value="RfaE_dom_I"/>
</dbReference>
<dbReference type="Proteomes" id="UP000464262">
    <property type="component" value="Chromosome 1"/>
</dbReference>
<evidence type="ECO:0000256" key="3">
    <source>
        <dbReference type="ARBA" id="ARBA00004713"/>
    </source>
</evidence>
<dbReference type="UniPathway" id="UPA00958"/>
<evidence type="ECO:0000256" key="15">
    <source>
        <dbReference type="ARBA" id="ARBA00061122"/>
    </source>
</evidence>
<dbReference type="UniPathway" id="UPA00356">
    <property type="reaction ID" value="UER00437"/>
</dbReference>
<feature type="binding site" evidence="16">
    <location>
        <begin position="195"/>
        <end position="198"/>
    </location>
    <ligand>
        <name>ATP</name>
        <dbReference type="ChEBI" id="CHEBI:30616"/>
    </ligand>
</feature>
<comment type="catalytic activity">
    <reaction evidence="12 16">
        <text>D-glycero-beta-D-manno-heptose 1-phosphate + ATP + H(+) = ADP-D-glycero-beta-D-manno-heptose + diphosphate</text>
        <dbReference type="Rhea" id="RHEA:27465"/>
        <dbReference type="ChEBI" id="CHEBI:15378"/>
        <dbReference type="ChEBI" id="CHEBI:30616"/>
        <dbReference type="ChEBI" id="CHEBI:33019"/>
        <dbReference type="ChEBI" id="CHEBI:59967"/>
        <dbReference type="ChEBI" id="CHEBI:61593"/>
        <dbReference type="EC" id="2.7.7.70"/>
    </reaction>
</comment>
<keyword evidence="5 16" id="KW-0808">Transferase</keyword>
<dbReference type="FunFam" id="3.40.1190.20:FF:000002">
    <property type="entry name" value="Bifunctional protein HldE"/>
    <property type="match status" value="1"/>
</dbReference>
<feature type="region of interest" description="Ribokinase" evidence="16">
    <location>
        <begin position="1"/>
        <end position="318"/>
    </location>
</feature>
<keyword evidence="10 16" id="KW-0511">Multifunctional enzyme</keyword>
<evidence type="ECO:0000256" key="14">
    <source>
        <dbReference type="ARBA" id="ARBA00060955"/>
    </source>
</evidence>
<dbReference type="GO" id="GO:0009244">
    <property type="term" value="P:lipopolysaccharide core region biosynthetic process"/>
    <property type="evidence" value="ECO:0007669"/>
    <property type="project" value="UniProtKB-UniPathway"/>
</dbReference>
<evidence type="ECO:0000256" key="12">
    <source>
        <dbReference type="ARBA" id="ARBA00047428"/>
    </source>
</evidence>
<dbReference type="Gene3D" id="3.40.50.620">
    <property type="entry name" value="HUPs"/>
    <property type="match status" value="1"/>
</dbReference>
<dbReference type="Gene3D" id="3.40.1190.20">
    <property type="match status" value="1"/>
</dbReference>
<dbReference type="CDD" id="cd01172">
    <property type="entry name" value="RfaE_like"/>
    <property type="match status" value="1"/>
</dbReference>
<dbReference type="HAMAP" id="MF_01603">
    <property type="entry name" value="HldE"/>
    <property type="match status" value="1"/>
</dbReference>
<evidence type="ECO:0000256" key="16">
    <source>
        <dbReference type="HAMAP-Rule" id="MF_01603"/>
    </source>
</evidence>
<comment type="pathway">
    <text evidence="16">Nucleotide-sugar biosynthesis; ADP-L-glycero-beta-D-manno-heptose biosynthesis; ADP-L-glycero-beta-D-manno-heptose from D-glycero-beta-D-manno-heptose 7-phosphate: step 1/4.</text>
</comment>
<feature type="domain" description="Carbohydrate kinase PfkB" evidence="17">
    <location>
        <begin position="13"/>
        <end position="303"/>
    </location>
</feature>
<evidence type="ECO:0000256" key="8">
    <source>
        <dbReference type="ARBA" id="ARBA00022777"/>
    </source>
</evidence>
<gene>
    <name evidence="16 19" type="primary">hldE</name>
    <name evidence="19" type="ORF">GT360_02690</name>
</gene>
<feature type="region of interest" description="Cytidylyltransferase" evidence="16">
    <location>
        <begin position="344"/>
        <end position="476"/>
    </location>
</feature>
<feature type="domain" description="Cytidyltransferase-like" evidence="18">
    <location>
        <begin position="344"/>
        <end position="469"/>
    </location>
</feature>
<comment type="pathway">
    <text evidence="3">Bacterial outer membrane biogenesis; LPS core biosynthesis.</text>
</comment>
<dbReference type="FunFam" id="3.40.50.620:FF:000028">
    <property type="entry name" value="Bifunctional protein HldE"/>
    <property type="match status" value="1"/>
</dbReference>
<dbReference type="InterPro" id="IPR002173">
    <property type="entry name" value="Carboh/pur_kinase_PfkB_CS"/>
</dbReference>
<dbReference type="AlphaFoldDB" id="A0A7Z2YCP4"/>
<dbReference type="GO" id="GO:0005524">
    <property type="term" value="F:ATP binding"/>
    <property type="evidence" value="ECO:0007669"/>
    <property type="project" value="UniProtKB-UniRule"/>
</dbReference>
<comment type="subunit">
    <text evidence="4 16">Homodimer.</text>
</comment>
<evidence type="ECO:0000259" key="17">
    <source>
        <dbReference type="Pfam" id="PF00294"/>
    </source>
</evidence>
<sequence>MKPILPNYGDAGVLIIGDVMLDRYWYGPTGRISPEAPVPVVKVENNEERPGGAANVAMNIASLGGHAHIVGLTGIDEPAKVLNETLASLNVTCDFVALPNYPTITKLRVLSRGQQLIRLDFEDKFEGTDAALITSRLEQNLDKVSAVVLSDYAKGALEHAQALIQIARKANKPVFIDPKGADFERYRGATLLTPNMAEFELVVGKVKDEQDLVEKGHALIEEFEFEALLVTRSEHGMTLLRRGQAPFHLPTQAKEVYDVTGAGDTVISVLAASYAAGKSFEESCALANAAAGVVVGKLGTSTLSEVELAEAVHGSQDTDYGVIGESALIAAVKKAQAKGETVVMTNGCFDILHAGHVSYLNHAATLGDRLIVAVNTDESVKRLKGPGRPVNPTDRRMAVLAGLGAVDWVVPFAEDTPQRLISEVLPDLLVKGGDYKPEEIAGGKEVIANGGAVKVLNFEDGCSTTEIIDAIKGGKG</sequence>
<evidence type="ECO:0000256" key="6">
    <source>
        <dbReference type="ARBA" id="ARBA00022695"/>
    </source>
</evidence>